<dbReference type="InterPro" id="IPR040704">
    <property type="entry name" value="HEPN_AbiU2"/>
</dbReference>
<reference evidence="2 3" key="1">
    <citation type="submission" date="2019-06" db="EMBL/GenBank/DDBJ databases">
        <title>New taxonomy in bacterial strain CC-CFT640, isolated from vineyard.</title>
        <authorList>
            <person name="Lin S.-Y."/>
            <person name="Tsai C.-F."/>
            <person name="Young C.-C."/>
        </authorList>
    </citation>
    <scope>NUCLEOTIDE SEQUENCE [LARGE SCALE GENOMIC DNA]</scope>
    <source>
        <strain evidence="2 3">CC-CFT640</strain>
    </source>
</reference>
<dbReference type="Proteomes" id="UP000321638">
    <property type="component" value="Unassembled WGS sequence"/>
</dbReference>
<dbReference type="Pfam" id="PF18734">
    <property type="entry name" value="HEPN_AbiU2"/>
    <property type="match status" value="1"/>
</dbReference>
<feature type="domain" description="HEPN AbiU2-like" evidence="1">
    <location>
        <begin position="97"/>
        <end position="157"/>
    </location>
</feature>
<gene>
    <name evidence="2" type="ORF">FHP25_04240</name>
</gene>
<evidence type="ECO:0000313" key="3">
    <source>
        <dbReference type="Proteomes" id="UP000321638"/>
    </source>
</evidence>
<dbReference type="EMBL" id="VDUZ01000003">
    <property type="protein sequence ID" value="TXL81746.1"/>
    <property type="molecule type" value="Genomic_DNA"/>
</dbReference>
<keyword evidence="3" id="KW-1185">Reference proteome</keyword>
<comment type="caution">
    <text evidence="2">The sequence shown here is derived from an EMBL/GenBank/DDBJ whole genome shotgun (WGS) entry which is preliminary data.</text>
</comment>
<name>A0A5C8PU52_9HYPH</name>
<protein>
    <recommendedName>
        <fullName evidence="1">HEPN AbiU2-like domain-containing protein</fullName>
    </recommendedName>
</protein>
<evidence type="ECO:0000259" key="1">
    <source>
        <dbReference type="Pfam" id="PF18734"/>
    </source>
</evidence>
<proteinExistence type="predicted"/>
<organism evidence="2 3">
    <name type="scientific">Vineibacter terrae</name>
    <dbReference type="NCBI Taxonomy" id="2586908"/>
    <lineage>
        <taxon>Bacteria</taxon>
        <taxon>Pseudomonadati</taxon>
        <taxon>Pseudomonadota</taxon>
        <taxon>Alphaproteobacteria</taxon>
        <taxon>Hyphomicrobiales</taxon>
        <taxon>Vineibacter</taxon>
    </lineage>
</organism>
<evidence type="ECO:0000313" key="2">
    <source>
        <dbReference type="EMBL" id="TXL81746.1"/>
    </source>
</evidence>
<dbReference type="AlphaFoldDB" id="A0A5C8PU52"/>
<sequence>MLSILSREKRLLEGVTYLASFRLIVLSAGASPIIYENIQIVRRQRNAEAGLMASMWVLEKGRCQEGTSQPRKRGRNVSVAWGAIGCAVRRSLAGGLWLHVKWEEYVELYGKRQSRVDLLNEAAPLFFRIVQDALWADTLLHIARLTDEPNSYDKPSMEAMTCCSRQLAPPPAENTYSISLMPV</sequence>
<accession>A0A5C8PU52</accession>